<keyword evidence="17" id="KW-0675">Receptor</keyword>
<comment type="subcellular location">
    <subcellularLocation>
        <location evidence="1 12">Cell outer membrane</location>
        <topology evidence="1 12">Multi-pass membrane protein</topology>
    </subcellularLocation>
</comment>
<evidence type="ECO:0000256" key="5">
    <source>
        <dbReference type="ARBA" id="ARBA00022692"/>
    </source>
</evidence>
<keyword evidence="11 12" id="KW-0998">Cell outer membrane</keyword>
<evidence type="ECO:0000256" key="6">
    <source>
        <dbReference type="ARBA" id="ARBA00022729"/>
    </source>
</evidence>
<dbReference type="SUPFAM" id="SSF49464">
    <property type="entry name" value="Carboxypeptidase regulatory domain-like"/>
    <property type="match status" value="1"/>
</dbReference>
<dbReference type="PROSITE" id="PS52016">
    <property type="entry name" value="TONB_DEPENDENT_REC_3"/>
    <property type="match status" value="1"/>
</dbReference>
<keyword evidence="10 12" id="KW-0472">Membrane</keyword>
<evidence type="ECO:0000256" key="4">
    <source>
        <dbReference type="ARBA" id="ARBA00022496"/>
    </source>
</evidence>
<dbReference type="RefSeq" id="WP_167917519.1">
    <property type="nucleotide sequence ID" value="NZ_JAAVJS010000008.1"/>
</dbReference>
<feature type="chain" id="PRO_5045500248" evidence="14">
    <location>
        <begin position="23"/>
        <end position="846"/>
    </location>
</feature>
<sequence length="846" mass="92799">MKKTTHFLMYAVVLLFSTVLMAQSTVSGTVYEVGTNIPLPGANVVEKGTSNGTTTDFNGKFTLQTQASSGQVVISFVGYSSLTVKFNGDTDLGTVNLSADNSLEEIVITASGVIDLAEDRKTPVAVSTIKANEIREKAANWDLPELLKSTPSVQNIKAGGFGDGAMFLRGFDQTNTAFLLNGQPINGMEDGKMYWSNWSGVLDVANAVQVQRGLGASKLAISSVGGTVNIVTKTIDRKEGGFLQQLIGNDNYTKTTAYYSTGVNEKGWSFSAMLGHWQGDGYVDFTDGQGQTYFLSVGYQPNDNNILNFLVTGAPQWHAAAGRGSIGSFLENGRRYNSWNFSGVDSPNTLNGGNNVYPGGRNIYHKPVANLTWDLTINDKSSLSTVLYGSMGRGSFAQARTNDDGVTYARGSNNNHNWYGLVANYNNELSENLNFNVGADARFYNGIHFRDVRELIMVESVSASSGYSGDYELTREGGINPWTVFFNPNTDHSQRFGYDYEEQINYAGVFGQLEYANDNLSAFFQGAVSTQSHVRTEFLNVQQEGVSEESDKVNNPGFNLKTGLAYTLAENHKVFANAGYYSRQPFHDVLFRNNRGSNEYLVPEVENEKITGFEAGYQLGGHAFSANLNVYHTTWDNRTLLNDNGEQEEDYIGFQTQGVKQVHMGVELEVFTRPIDQLRLNGFVSVGDWTFKGDASQRSFNQDGDEIGSATAVEIDGFNVGGAAQFTAGVNADYEILPRLSVDGAWNMYDNFYSTGSLTEPTLELPSYDTVDAGLSYKMLVGDNKQNSLQFRVNVNNIFDEVYLESVNGNLAASANPAENYKGVNINNTGRFGYGRTWNVSMRFNF</sequence>
<evidence type="ECO:0000256" key="7">
    <source>
        <dbReference type="ARBA" id="ARBA00023004"/>
    </source>
</evidence>
<dbReference type="SUPFAM" id="SSF56935">
    <property type="entry name" value="Porins"/>
    <property type="match status" value="1"/>
</dbReference>
<evidence type="ECO:0000256" key="1">
    <source>
        <dbReference type="ARBA" id="ARBA00004571"/>
    </source>
</evidence>
<dbReference type="Pfam" id="PF13715">
    <property type="entry name" value="CarbopepD_reg_2"/>
    <property type="match status" value="1"/>
</dbReference>
<keyword evidence="5 12" id="KW-0812">Transmembrane</keyword>
<evidence type="ECO:0000259" key="15">
    <source>
        <dbReference type="Pfam" id="PF00593"/>
    </source>
</evidence>
<dbReference type="InterPro" id="IPR010917">
    <property type="entry name" value="TonB_rcpt_CS"/>
</dbReference>
<keyword evidence="9 13" id="KW-0798">TonB box</keyword>
<dbReference type="InterPro" id="IPR037066">
    <property type="entry name" value="Plug_dom_sf"/>
</dbReference>
<dbReference type="InterPro" id="IPR008969">
    <property type="entry name" value="CarboxyPept-like_regulatory"/>
</dbReference>
<keyword evidence="3 12" id="KW-1134">Transmembrane beta strand</keyword>
<evidence type="ECO:0000256" key="2">
    <source>
        <dbReference type="ARBA" id="ARBA00022448"/>
    </source>
</evidence>
<keyword evidence="7" id="KW-0408">Iron</keyword>
<proteinExistence type="inferred from homology"/>
<evidence type="ECO:0000256" key="9">
    <source>
        <dbReference type="ARBA" id="ARBA00023077"/>
    </source>
</evidence>
<name>A0ABX1DA64_9FLAO</name>
<keyword evidence="18" id="KW-1185">Reference proteome</keyword>
<dbReference type="Pfam" id="PF00593">
    <property type="entry name" value="TonB_dep_Rec_b-barrel"/>
    <property type="match status" value="1"/>
</dbReference>
<dbReference type="Gene3D" id="2.60.40.1120">
    <property type="entry name" value="Carboxypeptidase-like, regulatory domain"/>
    <property type="match status" value="1"/>
</dbReference>
<protein>
    <submittedName>
        <fullName evidence="17">TonB-dependent receptor plug domain-containing protein</fullName>
    </submittedName>
</protein>
<dbReference type="PANTHER" id="PTHR32552">
    <property type="entry name" value="FERRICHROME IRON RECEPTOR-RELATED"/>
    <property type="match status" value="1"/>
</dbReference>
<keyword evidence="6 14" id="KW-0732">Signal</keyword>
<organism evidence="17 18">
    <name type="scientific">Tamlana crocina</name>
    <dbReference type="NCBI Taxonomy" id="393006"/>
    <lineage>
        <taxon>Bacteria</taxon>
        <taxon>Pseudomonadati</taxon>
        <taxon>Bacteroidota</taxon>
        <taxon>Flavobacteriia</taxon>
        <taxon>Flavobacteriales</taxon>
        <taxon>Flavobacteriaceae</taxon>
        <taxon>Tamlana</taxon>
    </lineage>
</organism>
<feature type="domain" description="TonB-dependent receptor plug" evidence="16">
    <location>
        <begin position="120"/>
        <end position="227"/>
    </location>
</feature>
<dbReference type="PROSITE" id="PS01156">
    <property type="entry name" value="TONB_DEPENDENT_REC_2"/>
    <property type="match status" value="1"/>
</dbReference>
<dbReference type="PANTHER" id="PTHR32552:SF89">
    <property type="entry name" value="CATECHOLATE SIDEROPHORE RECEPTOR FIU"/>
    <property type="match status" value="1"/>
</dbReference>
<dbReference type="Pfam" id="PF07715">
    <property type="entry name" value="Plug"/>
    <property type="match status" value="1"/>
</dbReference>
<evidence type="ECO:0000256" key="10">
    <source>
        <dbReference type="ARBA" id="ARBA00023136"/>
    </source>
</evidence>
<dbReference type="Gene3D" id="2.40.170.20">
    <property type="entry name" value="TonB-dependent receptor, beta-barrel domain"/>
    <property type="match status" value="1"/>
</dbReference>
<evidence type="ECO:0000313" key="18">
    <source>
        <dbReference type="Proteomes" id="UP000760545"/>
    </source>
</evidence>
<feature type="signal peptide" evidence="14">
    <location>
        <begin position="1"/>
        <end position="22"/>
    </location>
</feature>
<keyword evidence="2 12" id="KW-0813">Transport</keyword>
<evidence type="ECO:0000313" key="17">
    <source>
        <dbReference type="EMBL" id="NJX15272.1"/>
    </source>
</evidence>
<dbReference type="InterPro" id="IPR039426">
    <property type="entry name" value="TonB-dep_rcpt-like"/>
</dbReference>
<keyword evidence="8" id="KW-0406">Ion transport</keyword>
<evidence type="ECO:0000256" key="12">
    <source>
        <dbReference type="PROSITE-ProRule" id="PRU01360"/>
    </source>
</evidence>
<dbReference type="InterPro" id="IPR012910">
    <property type="entry name" value="Plug_dom"/>
</dbReference>
<dbReference type="EMBL" id="JAAVJS010000008">
    <property type="protein sequence ID" value="NJX15272.1"/>
    <property type="molecule type" value="Genomic_DNA"/>
</dbReference>
<evidence type="ECO:0000256" key="11">
    <source>
        <dbReference type="ARBA" id="ARBA00023237"/>
    </source>
</evidence>
<gene>
    <name evidence="17" type="ORF">HC176_07195</name>
</gene>
<evidence type="ECO:0000256" key="8">
    <source>
        <dbReference type="ARBA" id="ARBA00023065"/>
    </source>
</evidence>
<feature type="domain" description="TonB-dependent receptor-like beta-barrel" evidence="15">
    <location>
        <begin position="333"/>
        <end position="798"/>
    </location>
</feature>
<evidence type="ECO:0000256" key="14">
    <source>
        <dbReference type="SAM" id="SignalP"/>
    </source>
</evidence>
<accession>A0ABX1DA64</accession>
<evidence type="ECO:0000256" key="3">
    <source>
        <dbReference type="ARBA" id="ARBA00022452"/>
    </source>
</evidence>
<dbReference type="InterPro" id="IPR000531">
    <property type="entry name" value="Beta-barrel_TonB"/>
</dbReference>
<reference evidence="17 18" key="1">
    <citation type="submission" date="2020-03" db="EMBL/GenBank/DDBJ databases">
        <title>Tamlana sp. nov, isolated from XXX.</title>
        <authorList>
            <person name="Cao W.R."/>
        </authorList>
    </citation>
    <scope>NUCLEOTIDE SEQUENCE [LARGE SCALE GENOMIC DNA]</scope>
    <source>
        <strain evidence="17 18">HST1-43</strain>
    </source>
</reference>
<evidence type="ECO:0000259" key="16">
    <source>
        <dbReference type="Pfam" id="PF07715"/>
    </source>
</evidence>
<dbReference type="Gene3D" id="2.170.130.10">
    <property type="entry name" value="TonB-dependent receptor, plug domain"/>
    <property type="match status" value="1"/>
</dbReference>
<dbReference type="Proteomes" id="UP000760545">
    <property type="component" value="Unassembled WGS sequence"/>
</dbReference>
<evidence type="ECO:0000256" key="13">
    <source>
        <dbReference type="RuleBase" id="RU003357"/>
    </source>
</evidence>
<dbReference type="InterPro" id="IPR036942">
    <property type="entry name" value="Beta-barrel_TonB_sf"/>
</dbReference>
<comment type="caution">
    <text evidence="17">The sequence shown here is derived from an EMBL/GenBank/DDBJ whole genome shotgun (WGS) entry which is preliminary data.</text>
</comment>
<comment type="similarity">
    <text evidence="12 13">Belongs to the TonB-dependent receptor family.</text>
</comment>
<keyword evidence="4" id="KW-0410">Iron transport</keyword>